<dbReference type="GeneID" id="28995390"/>
<dbReference type="STRING" id="763407.A0A167R9X1"/>
<dbReference type="InParanoid" id="A0A167R9X1"/>
<keyword evidence="2" id="KW-1185">Reference proteome</keyword>
<dbReference type="RefSeq" id="XP_018299227.1">
    <property type="nucleotide sequence ID" value="XM_018434484.1"/>
</dbReference>
<proteinExistence type="predicted"/>
<gene>
    <name evidence="1" type="ORF">PHYBLDRAFT_161814</name>
</gene>
<accession>A0A167R9X1</accession>
<dbReference type="VEuPathDB" id="FungiDB:PHYBLDRAFT_161814"/>
<dbReference type="AlphaFoldDB" id="A0A167R9X1"/>
<organism evidence="1 2">
    <name type="scientific">Phycomyces blakesleeanus (strain ATCC 8743b / DSM 1359 / FGSC 10004 / NBRC 33097 / NRRL 1555)</name>
    <dbReference type="NCBI Taxonomy" id="763407"/>
    <lineage>
        <taxon>Eukaryota</taxon>
        <taxon>Fungi</taxon>
        <taxon>Fungi incertae sedis</taxon>
        <taxon>Mucoromycota</taxon>
        <taxon>Mucoromycotina</taxon>
        <taxon>Mucoromycetes</taxon>
        <taxon>Mucorales</taxon>
        <taxon>Phycomycetaceae</taxon>
        <taxon>Phycomyces</taxon>
    </lineage>
</organism>
<dbReference type="Proteomes" id="UP000077315">
    <property type="component" value="Unassembled WGS sequence"/>
</dbReference>
<dbReference type="EMBL" id="KV440971">
    <property type="protein sequence ID" value="OAD81187.1"/>
    <property type="molecule type" value="Genomic_DNA"/>
</dbReference>
<dbReference type="OrthoDB" id="2289822at2759"/>
<sequence>MYFDDISARLRPLEDFKVGNPVNELHLIARGIGKFVYDLITVTLTKETKFYYIYPDNTLNTTEYPFHIPRADLVTIGNCITSSRKYIFTSFQGSFDNVFAKIDGTHAVDWLDFLLYLVPTLVVPYLPNRAVKTALLSLTLTSELLDEMELYFKHWHSFLYQQVQNNTLSHSVFRPVQHYLVYIPYIIKQQSPLQCYSTHSMERVIGIFLKLIKSKSKGSQNTSFLIKQFAIHNYTSLAISICDEVNLIWSKPYGRESYMDLPNDPSGVQLWEPFHQFVNLNDDSVEGVGGPSVKEALLKYYQRTTDLTGHEFGDSVVVVAARLWMDLTVYFSCMYQRKKNKTSHGNHYVMFTCLYRNNHNIIVHSWLVGTVQFYFQHVDFYGFPHFLAFVEIMKEHDAAGHDSSVPIVKQRSQSTHTLGHQTQPTYAVISVNDICHQVGLIQYPPNGNQFYVITPYYIFNNNMRITKGNLSIL</sequence>
<evidence type="ECO:0000313" key="2">
    <source>
        <dbReference type="Proteomes" id="UP000077315"/>
    </source>
</evidence>
<name>A0A167R9X1_PHYB8</name>
<protein>
    <submittedName>
        <fullName evidence="1">Uncharacterized protein</fullName>
    </submittedName>
</protein>
<evidence type="ECO:0000313" key="1">
    <source>
        <dbReference type="EMBL" id="OAD81187.1"/>
    </source>
</evidence>
<reference evidence="2" key="1">
    <citation type="submission" date="2015-06" db="EMBL/GenBank/DDBJ databases">
        <title>Expansion of signal transduction pathways in fungi by whole-genome duplication.</title>
        <authorList>
            <consortium name="DOE Joint Genome Institute"/>
            <person name="Corrochano L.M."/>
            <person name="Kuo A."/>
            <person name="Marcet-Houben M."/>
            <person name="Polaino S."/>
            <person name="Salamov A."/>
            <person name="Villalobos J.M."/>
            <person name="Alvarez M.I."/>
            <person name="Avalos J."/>
            <person name="Benito E.P."/>
            <person name="Benoit I."/>
            <person name="Burger G."/>
            <person name="Camino L.P."/>
            <person name="Canovas D."/>
            <person name="Cerda-Olmedo E."/>
            <person name="Cheng J.-F."/>
            <person name="Dominguez A."/>
            <person name="Elias M."/>
            <person name="Eslava A.P."/>
            <person name="Glaser F."/>
            <person name="Grimwood J."/>
            <person name="Gutierrez G."/>
            <person name="Heitman J."/>
            <person name="Henrissat B."/>
            <person name="Iturriaga E.A."/>
            <person name="Lang B.F."/>
            <person name="Lavin J.L."/>
            <person name="Lee S."/>
            <person name="Li W."/>
            <person name="Lindquist E."/>
            <person name="Lopez-Garcia S."/>
            <person name="Luque E.M."/>
            <person name="Marcos A.T."/>
            <person name="Martin J."/>
            <person name="McCluskey K."/>
            <person name="Medina H.R."/>
            <person name="Miralles-Duran A."/>
            <person name="Miyazaki A."/>
            <person name="Munoz-Torres E."/>
            <person name="Oguiza J.A."/>
            <person name="Ohm R."/>
            <person name="Olmedo M."/>
            <person name="Orejas M."/>
            <person name="Ortiz-Castellanos L."/>
            <person name="Pisabarro A.G."/>
            <person name="Rodriguez-Romero J."/>
            <person name="Ruiz-Herrera J."/>
            <person name="Ruiz-Vazquez R."/>
            <person name="Sanz C."/>
            <person name="Schackwitz W."/>
            <person name="Schmutz J."/>
            <person name="Shahriari M."/>
            <person name="Shelest E."/>
            <person name="Silva-Franco F."/>
            <person name="Soanes D."/>
            <person name="Syed K."/>
            <person name="Tagua V.G."/>
            <person name="Talbot N.J."/>
            <person name="Thon M."/>
            <person name="De vries R.P."/>
            <person name="Wiebenga A."/>
            <person name="Yadav J.S."/>
            <person name="Braun E.L."/>
            <person name="Baker S."/>
            <person name="Garre V."/>
            <person name="Horwitz B."/>
            <person name="Torres-Martinez S."/>
            <person name="Idnurm A."/>
            <person name="Herrera-Estrella A."/>
            <person name="Gabaldon T."/>
            <person name="Grigoriev I.V."/>
        </authorList>
    </citation>
    <scope>NUCLEOTIDE SEQUENCE [LARGE SCALE GENOMIC DNA]</scope>
    <source>
        <strain evidence="2">NRRL 1555(-)</strain>
    </source>
</reference>